<evidence type="ECO:0000256" key="4">
    <source>
        <dbReference type="ARBA" id="ARBA00013076"/>
    </source>
</evidence>
<evidence type="ECO:0000256" key="13">
    <source>
        <dbReference type="ARBA" id="ARBA00032493"/>
    </source>
</evidence>
<name>A0A8J7KMM3_9ACTN</name>
<evidence type="ECO:0000256" key="12">
    <source>
        <dbReference type="ARBA" id="ARBA00031158"/>
    </source>
</evidence>
<evidence type="ECO:0000256" key="10">
    <source>
        <dbReference type="ARBA" id="ARBA00023033"/>
    </source>
</evidence>
<dbReference type="PANTHER" id="PTHR42802:SF1">
    <property type="entry name" value="L-ORNITHINE N(5)-MONOOXYGENASE"/>
    <property type="match status" value="1"/>
</dbReference>
<accession>A0A8J7KMM3</accession>
<comment type="catalytic activity">
    <reaction evidence="15">
        <text>L-lysine + NADPH + O2 = N(6)-hydroxy-L-lysine + NADP(+) + H2O</text>
        <dbReference type="Rhea" id="RHEA:23228"/>
        <dbReference type="ChEBI" id="CHEBI:15377"/>
        <dbReference type="ChEBI" id="CHEBI:15379"/>
        <dbReference type="ChEBI" id="CHEBI:32551"/>
        <dbReference type="ChEBI" id="CHEBI:57783"/>
        <dbReference type="ChEBI" id="CHEBI:57820"/>
        <dbReference type="ChEBI" id="CHEBI:58349"/>
        <dbReference type="EC" id="1.14.13.59"/>
    </reaction>
</comment>
<dbReference type="RefSeq" id="WP_233473167.1">
    <property type="nucleotide sequence ID" value="NZ_BONS01000026.1"/>
</dbReference>
<keyword evidence="17" id="KW-1185">Reference proteome</keyword>
<comment type="similarity">
    <text evidence="3">Belongs to the lysine N(6)-hydroxylase/L-ornithine N(5)-oxygenase family.</text>
</comment>
<evidence type="ECO:0000256" key="15">
    <source>
        <dbReference type="ARBA" id="ARBA00048407"/>
    </source>
</evidence>
<evidence type="ECO:0000256" key="5">
    <source>
        <dbReference type="ARBA" id="ARBA00016406"/>
    </source>
</evidence>
<evidence type="ECO:0000256" key="11">
    <source>
        <dbReference type="ARBA" id="ARBA00029939"/>
    </source>
</evidence>
<evidence type="ECO:0000256" key="7">
    <source>
        <dbReference type="ARBA" id="ARBA00022827"/>
    </source>
</evidence>
<dbReference type="Pfam" id="PF13434">
    <property type="entry name" value="Lys_Orn_oxgnase"/>
    <property type="match status" value="1"/>
</dbReference>
<keyword evidence="6" id="KW-0285">Flavoprotein</keyword>
<evidence type="ECO:0000256" key="6">
    <source>
        <dbReference type="ARBA" id="ARBA00022630"/>
    </source>
</evidence>
<proteinExistence type="inferred from homology"/>
<dbReference type="PRINTS" id="PR00368">
    <property type="entry name" value="FADPNR"/>
</dbReference>
<keyword evidence="9 16" id="KW-0560">Oxidoreductase</keyword>
<dbReference type="EC" id="1.14.13.59" evidence="4"/>
<protein>
    <recommendedName>
        <fullName evidence="5">L-lysine N6-monooxygenase MbtG</fullName>
        <ecNumber evidence="4">1.14.13.59</ecNumber>
    </recommendedName>
    <alternativeName>
        <fullName evidence="14">Lysine 6-N-hydroxylase</fullName>
    </alternativeName>
    <alternativeName>
        <fullName evidence="13">Lysine N6-hydroxylase</fullName>
    </alternativeName>
    <alternativeName>
        <fullName evidence="11">Lysine-N-oxygenase</fullName>
    </alternativeName>
    <alternativeName>
        <fullName evidence="12">Mycobactin synthase protein G</fullName>
    </alternativeName>
</protein>
<evidence type="ECO:0000256" key="3">
    <source>
        <dbReference type="ARBA" id="ARBA00007588"/>
    </source>
</evidence>
<sequence length="423" mass="46399">MATDIPEYHAVGIGAGPANLSVAALFDKVGPGRELALFESQSAPGWHDTMLHAGVRMQTGWLKDLVSLLDPTHHLSFLNYLVTTGRVFGLIGAGFDTIPRIEFTQYLEWAAQQLPRISYGVRIDQVSFEDGRFVSHSGGRAVARSEHLLVATGTRPQMPNWFAALPADRAIIADGLSQRLADLPADLDAPILVVGSGQTSAECVNVLLGRGHTDIRWVGRRSWFAPLEDSPSANDLYRPAYQEYFLGLPRQARRDLVGSQILTSDGISPGTLSGLYQSNYESRLRTGRFPVTILPARDVVEARMVGDEIELGCDTPGGRDAQRGVFVVLAAGRTTAPLPFDAELAREVDVSDAGEPIIEGDYSLRWKGADRNKIFLLNRGRYVQGLVDSNLSILPIRSAMIINSMAQRSVYTFRDDYVSTRWS</sequence>
<dbReference type="InterPro" id="IPR036188">
    <property type="entry name" value="FAD/NAD-bd_sf"/>
</dbReference>
<evidence type="ECO:0000313" key="16">
    <source>
        <dbReference type="EMBL" id="MBG6134172.1"/>
    </source>
</evidence>
<evidence type="ECO:0000256" key="9">
    <source>
        <dbReference type="ARBA" id="ARBA00023002"/>
    </source>
</evidence>
<dbReference type="SUPFAM" id="SSF51905">
    <property type="entry name" value="FAD/NAD(P)-binding domain"/>
    <property type="match status" value="1"/>
</dbReference>
<evidence type="ECO:0000256" key="14">
    <source>
        <dbReference type="ARBA" id="ARBA00032738"/>
    </source>
</evidence>
<evidence type="ECO:0000256" key="8">
    <source>
        <dbReference type="ARBA" id="ARBA00022857"/>
    </source>
</evidence>
<keyword evidence="8" id="KW-0521">NADP</keyword>
<dbReference type="PANTHER" id="PTHR42802">
    <property type="entry name" value="MONOOXYGENASE"/>
    <property type="match status" value="1"/>
</dbReference>
<keyword evidence="10" id="KW-0503">Monooxygenase</keyword>
<dbReference type="EMBL" id="JADOUF010000001">
    <property type="protein sequence ID" value="MBG6134172.1"/>
    <property type="molecule type" value="Genomic_DNA"/>
</dbReference>
<comment type="pathway">
    <text evidence="2">Siderophore biosynthesis.</text>
</comment>
<reference evidence="16" key="1">
    <citation type="submission" date="2020-11" db="EMBL/GenBank/DDBJ databases">
        <title>Sequencing the genomes of 1000 actinobacteria strains.</title>
        <authorList>
            <person name="Klenk H.-P."/>
        </authorList>
    </citation>
    <scope>NUCLEOTIDE SEQUENCE</scope>
    <source>
        <strain evidence="16">DSM 45356</strain>
    </source>
</reference>
<dbReference type="InterPro" id="IPR025700">
    <property type="entry name" value="Lys/Orn_oxygenase"/>
</dbReference>
<gene>
    <name evidence="16" type="ORF">IW245_000366</name>
</gene>
<dbReference type="Gene3D" id="3.50.50.60">
    <property type="entry name" value="FAD/NAD(P)-binding domain"/>
    <property type="match status" value="1"/>
</dbReference>
<dbReference type="AlphaFoldDB" id="A0A8J7KMM3"/>
<dbReference type="Proteomes" id="UP000622552">
    <property type="component" value="Unassembled WGS sequence"/>
</dbReference>
<evidence type="ECO:0000256" key="2">
    <source>
        <dbReference type="ARBA" id="ARBA00004924"/>
    </source>
</evidence>
<dbReference type="PRINTS" id="PR00411">
    <property type="entry name" value="PNDRDTASEI"/>
</dbReference>
<comment type="caution">
    <text evidence="16">The sequence shown here is derived from an EMBL/GenBank/DDBJ whole genome shotgun (WGS) entry which is preliminary data.</text>
</comment>
<evidence type="ECO:0000256" key="1">
    <source>
        <dbReference type="ARBA" id="ARBA00001974"/>
    </source>
</evidence>
<keyword evidence="7" id="KW-0274">FAD</keyword>
<dbReference type="GO" id="GO:0047091">
    <property type="term" value="F:L-lysine 6-monooxygenase (NADPH) activity"/>
    <property type="evidence" value="ECO:0007669"/>
    <property type="project" value="UniProtKB-EC"/>
</dbReference>
<evidence type="ECO:0000313" key="17">
    <source>
        <dbReference type="Proteomes" id="UP000622552"/>
    </source>
</evidence>
<comment type="cofactor">
    <cofactor evidence="1">
        <name>FAD</name>
        <dbReference type="ChEBI" id="CHEBI:57692"/>
    </cofactor>
</comment>
<organism evidence="16 17">
    <name type="scientific">Longispora fulva</name>
    <dbReference type="NCBI Taxonomy" id="619741"/>
    <lineage>
        <taxon>Bacteria</taxon>
        <taxon>Bacillati</taxon>
        <taxon>Actinomycetota</taxon>
        <taxon>Actinomycetes</taxon>
        <taxon>Micromonosporales</taxon>
        <taxon>Micromonosporaceae</taxon>
        <taxon>Longispora</taxon>
    </lineage>
</organism>